<evidence type="ECO:0000256" key="1">
    <source>
        <dbReference type="SAM" id="Coils"/>
    </source>
</evidence>
<sequence>MLKEGKPAEEAFGAALGATSDKQDRANMVAKLLNKTYGKSKTTYDNLSGSILDANKAEAELKETQAELGETLTPLNTRFTELKNKALNAMAPMIEKVADAFIELIDGIDWDAGARLIGNVMEVAMKGLEWLMDNIDLVSGMVAGLGTAWLTYKTYVMIADAAQKILNATMSSSPLGALKLGISAIVGVTMAAVSWSKQYADALEAEIEKTYGLTQEEKKLFDEINNVYEANQRTNEARKENFDKLEQEYVYYEQLAEELRSITDENGKVKKGYEDRAAVITGMLSEALGIEIEITDGVIQKYGELSDSIDLIIQKKAAEALLEANREAYAEALQNQTDAYMRMAEAQDVLAEKTAKAEEAEAALKEAQEKLKIAQMHGSPAATELSKEVAKLSMAHDEAEASVAEAEQKVKDAETTWESYNATIQNNKGLAAATVSGDSTKIQQAMLDMQNSFITAEYASKDSLERQVSNMQALYKELKTKIEKGAPGVTQEMVDNAKYMVDKSVIELGKFEKKSGKPAINGVKNFAGSIYNESWRAIDKADYLTGKIEGKLNIDTKPKGKQVTEGLADGMTATDVIRQVVNAASSVAGVVNSALRSKLEINSPSKVARRIGKGVPEGLACGIADDEKLVKKASANLADAAVKPFGMLKKGTSSLFDGIFLGDFETGYERGISSFQGIDTSDLVASMQSRAFELSAKYHPVIEYEDVLNGSAGDDIPIVINNTFEVDGEPLVTKTTKAAMKRIGNEQRQRGRFQGAYV</sequence>
<evidence type="ECO:0000313" key="3">
    <source>
        <dbReference type="Proteomes" id="UP001652442"/>
    </source>
</evidence>
<evidence type="ECO:0008006" key="4">
    <source>
        <dbReference type="Google" id="ProtNLM"/>
    </source>
</evidence>
<protein>
    <recommendedName>
        <fullName evidence="4">Phage tail tape measure protein</fullName>
    </recommendedName>
</protein>
<reference evidence="2 3" key="1">
    <citation type="journal article" date="2021" name="ISME Commun">
        <title>Automated analysis of genomic sequences facilitates high-throughput and comprehensive description of bacteria.</title>
        <authorList>
            <person name="Hitch T.C.A."/>
        </authorList>
    </citation>
    <scope>NUCLEOTIDE SEQUENCE [LARGE SCALE GENOMIC DNA]</scope>
    <source>
        <strain evidence="2 3">Sanger_109</strain>
    </source>
</reference>
<proteinExistence type="predicted"/>
<dbReference type="EMBL" id="JAOQJQ010000008">
    <property type="protein sequence ID" value="MCU6763515.1"/>
    <property type="molecule type" value="Genomic_DNA"/>
</dbReference>
<keyword evidence="3" id="KW-1185">Reference proteome</keyword>
<organism evidence="2 3">
    <name type="scientific">Brotonthovivens ammoniilytica</name>
    <dbReference type="NCBI Taxonomy" id="2981725"/>
    <lineage>
        <taxon>Bacteria</taxon>
        <taxon>Bacillati</taxon>
        <taxon>Bacillota</taxon>
        <taxon>Clostridia</taxon>
        <taxon>Lachnospirales</taxon>
        <taxon>Lachnospiraceae</taxon>
        <taxon>Brotonthovivens</taxon>
    </lineage>
</organism>
<accession>A0ABT2TMR8</accession>
<comment type="caution">
    <text evidence="2">The sequence shown here is derived from an EMBL/GenBank/DDBJ whole genome shotgun (WGS) entry which is preliminary data.</text>
</comment>
<name>A0ABT2TMR8_9FIRM</name>
<gene>
    <name evidence="2" type="ORF">OCV88_14460</name>
</gene>
<keyword evidence="1" id="KW-0175">Coiled coil</keyword>
<feature type="coiled-coil region" evidence="1">
    <location>
        <begin position="315"/>
        <end position="423"/>
    </location>
</feature>
<dbReference type="Proteomes" id="UP001652442">
    <property type="component" value="Unassembled WGS sequence"/>
</dbReference>
<feature type="non-terminal residue" evidence="2">
    <location>
        <position position="1"/>
    </location>
</feature>
<evidence type="ECO:0000313" key="2">
    <source>
        <dbReference type="EMBL" id="MCU6763515.1"/>
    </source>
</evidence>